<evidence type="ECO:0000313" key="2">
    <source>
        <dbReference type="EMBL" id="EDW75813.1"/>
    </source>
</evidence>
<evidence type="ECO:0000313" key="3">
    <source>
        <dbReference type="Proteomes" id="UP000007798"/>
    </source>
</evidence>
<name>B4MVU3_DROWI</name>
<dbReference type="InParanoid" id="B4MVU3"/>
<dbReference type="AlphaFoldDB" id="B4MVU3"/>
<dbReference type="Pfam" id="PF15141">
    <property type="entry name" value="UQCC3"/>
    <property type="match status" value="1"/>
</dbReference>
<organism evidence="2 3">
    <name type="scientific">Drosophila willistoni</name>
    <name type="common">Fruit fly</name>
    <dbReference type="NCBI Taxonomy" id="7260"/>
    <lineage>
        <taxon>Eukaryota</taxon>
        <taxon>Metazoa</taxon>
        <taxon>Ecdysozoa</taxon>
        <taxon>Arthropoda</taxon>
        <taxon>Hexapoda</taxon>
        <taxon>Insecta</taxon>
        <taxon>Pterygota</taxon>
        <taxon>Neoptera</taxon>
        <taxon>Endopterygota</taxon>
        <taxon>Diptera</taxon>
        <taxon>Brachycera</taxon>
        <taxon>Muscomorpha</taxon>
        <taxon>Ephydroidea</taxon>
        <taxon>Drosophilidae</taxon>
        <taxon>Drosophila</taxon>
        <taxon>Sophophora</taxon>
    </lineage>
</organism>
<reference evidence="2 3" key="1">
    <citation type="journal article" date="2007" name="Nature">
        <title>Evolution of genes and genomes on the Drosophila phylogeny.</title>
        <authorList>
            <consortium name="Drosophila 12 Genomes Consortium"/>
            <person name="Clark A.G."/>
            <person name="Eisen M.B."/>
            <person name="Smith D.R."/>
            <person name="Bergman C.M."/>
            <person name="Oliver B."/>
            <person name="Markow T.A."/>
            <person name="Kaufman T.C."/>
            <person name="Kellis M."/>
            <person name="Gelbart W."/>
            <person name="Iyer V.N."/>
            <person name="Pollard D.A."/>
            <person name="Sackton T.B."/>
            <person name="Larracuente A.M."/>
            <person name="Singh N.D."/>
            <person name="Abad J.P."/>
            <person name="Abt D.N."/>
            <person name="Adryan B."/>
            <person name="Aguade M."/>
            <person name="Akashi H."/>
            <person name="Anderson W.W."/>
            <person name="Aquadro C.F."/>
            <person name="Ardell D.H."/>
            <person name="Arguello R."/>
            <person name="Artieri C.G."/>
            <person name="Barbash D.A."/>
            <person name="Barker D."/>
            <person name="Barsanti P."/>
            <person name="Batterham P."/>
            <person name="Batzoglou S."/>
            <person name="Begun D."/>
            <person name="Bhutkar A."/>
            <person name="Blanco E."/>
            <person name="Bosak S.A."/>
            <person name="Bradley R.K."/>
            <person name="Brand A.D."/>
            <person name="Brent M.R."/>
            <person name="Brooks A.N."/>
            <person name="Brown R.H."/>
            <person name="Butlin R.K."/>
            <person name="Caggese C."/>
            <person name="Calvi B.R."/>
            <person name="Bernardo de Carvalho A."/>
            <person name="Caspi A."/>
            <person name="Castrezana S."/>
            <person name="Celniker S.E."/>
            <person name="Chang J.L."/>
            <person name="Chapple C."/>
            <person name="Chatterji S."/>
            <person name="Chinwalla A."/>
            <person name="Civetta A."/>
            <person name="Clifton S.W."/>
            <person name="Comeron J.M."/>
            <person name="Costello J.C."/>
            <person name="Coyne J.A."/>
            <person name="Daub J."/>
            <person name="David R.G."/>
            <person name="Delcher A.L."/>
            <person name="Delehaunty K."/>
            <person name="Do C.B."/>
            <person name="Ebling H."/>
            <person name="Edwards K."/>
            <person name="Eickbush T."/>
            <person name="Evans J.D."/>
            <person name="Filipski A."/>
            <person name="Findeiss S."/>
            <person name="Freyhult E."/>
            <person name="Fulton L."/>
            <person name="Fulton R."/>
            <person name="Garcia A.C."/>
            <person name="Gardiner A."/>
            <person name="Garfield D.A."/>
            <person name="Garvin B.E."/>
            <person name="Gibson G."/>
            <person name="Gilbert D."/>
            <person name="Gnerre S."/>
            <person name="Godfrey J."/>
            <person name="Good R."/>
            <person name="Gotea V."/>
            <person name="Gravely B."/>
            <person name="Greenberg A.J."/>
            <person name="Griffiths-Jones S."/>
            <person name="Gross S."/>
            <person name="Guigo R."/>
            <person name="Gustafson E.A."/>
            <person name="Haerty W."/>
            <person name="Hahn M.W."/>
            <person name="Halligan D.L."/>
            <person name="Halpern A.L."/>
            <person name="Halter G.M."/>
            <person name="Han M.V."/>
            <person name="Heger A."/>
            <person name="Hillier L."/>
            <person name="Hinrichs A.S."/>
            <person name="Holmes I."/>
            <person name="Hoskins R.A."/>
            <person name="Hubisz M.J."/>
            <person name="Hultmark D."/>
            <person name="Huntley M.A."/>
            <person name="Jaffe D.B."/>
            <person name="Jagadeeshan S."/>
            <person name="Jeck W.R."/>
            <person name="Johnson J."/>
            <person name="Jones C.D."/>
            <person name="Jordan W.C."/>
            <person name="Karpen G.H."/>
            <person name="Kataoka E."/>
            <person name="Keightley P.D."/>
            <person name="Kheradpour P."/>
            <person name="Kirkness E.F."/>
            <person name="Koerich L.B."/>
            <person name="Kristiansen K."/>
            <person name="Kudrna D."/>
            <person name="Kulathinal R.J."/>
            <person name="Kumar S."/>
            <person name="Kwok R."/>
            <person name="Lander E."/>
            <person name="Langley C.H."/>
            <person name="Lapoint R."/>
            <person name="Lazzaro B.P."/>
            <person name="Lee S.J."/>
            <person name="Levesque L."/>
            <person name="Li R."/>
            <person name="Lin C.F."/>
            <person name="Lin M.F."/>
            <person name="Lindblad-Toh K."/>
            <person name="Llopart A."/>
            <person name="Long M."/>
            <person name="Low L."/>
            <person name="Lozovsky E."/>
            <person name="Lu J."/>
            <person name="Luo M."/>
            <person name="Machado C.A."/>
            <person name="Makalowski W."/>
            <person name="Marzo M."/>
            <person name="Matsuda M."/>
            <person name="Matzkin L."/>
            <person name="McAllister B."/>
            <person name="McBride C.S."/>
            <person name="McKernan B."/>
            <person name="McKernan K."/>
            <person name="Mendez-Lago M."/>
            <person name="Minx P."/>
            <person name="Mollenhauer M.U."/>
            <person name="Montooth K."/>
            <person name="Mount S.M."/>
            <person name="Mu X."/>
            <person name="Myers E."/>
            <person name="Negre B."/>
            <person name="Newfeld S."/>
            <person name="Nielsen R."/>
            <person name="Noor M.A."/>
            <person name="O'Grady P."/>
            <person name="Pachter L."/>
            <person name="Papaceit M."/>
            <person name="Parisi M.J."/>
            <person name="Parisi M."/>
            <person name="Parts L."/>
            <person name="Pedersen J.S."/>
            <person name="Pesole G."/>
            <person name="Phillippy A.M."/>
            <person name="Ponting C.P."/>
            <person name="Pop M."/>
            <person name="Porcelli D."/>
            <person name="Powell J.R."/>
            <person name="Prohaska S."/>
            <person name="Pruitt K."/>
            <person name="Puig M."/>
            <person name="Quesneville H."/>
            <person name="Ram K.R."/>
            <person name="Rand D."/>
            <person name="Rasmussen M.D."/>
            <person name="Reed L.K."/>
            <person name="Reenan R."/>
            <person name="Reily A."/>
            <person name="Remington K.A."/>
            <person name="Rieger T.T."/>
            <person name="Ritchie M.G."/>
            <person name="Robin C."/>
            <person name="Rogers Y.H."/>
            <person name="Rohde C."/>
            <person name="Rozas J."/>
            <person name="Rubenfield M.J."/>
            <person name="Ruiz A."/>
            <person name="Russo S."/>
            <person name="Salzberg S.L."/>
            <person name="Sanchez-Gracia A."/>
            <person name="Saranga D.J."/>
            <person name="Sato H."/>
            <person name="Schaeffer S.W."/>
            <person name="Schatz M.C."/>
            <person name="Schlenke T."/>
            <person name="Schwartz R."/>
            <person name="Segarra C."/>
            <person name="Singh R.S."/>
            <person name="Sirot L."/>
            <person name="Sirota M."/>
            <person name="Sisneros N.B."/>
            <person name="Smith C.D."/>
            <person name="Smith T.F."/>
            <person name="Spieth J."/>
            <person name="Stage D.E."/>
            <person name="Stark A."/>
            <person name="Stephan W."/>
            <person name="Strausberg R.L."/>
            <person name="Strempel S."/>
            <person name="Sturgill D."/>
            <person name="Sutton G."/>
            <person name="Sutton G.G."/>
            <person name="Tao W."/>
            <person name="Teichmann S."/>
            <person name="Tobari Y.N."/>
            <person name="Tomimura Y."/>
            <person name="Tsolas J.M."/>
            <person name="Valente V.L."/>
            <person name="Venter E."/>
            <person name="Venter J.C."/>
            <person name="Vicario S."/>
            <person name="Vieira F.G."/>
            <person name="Vilella A.J."/>
            <person name="Villasante A."/>
            <person name="Walenz B."/>
            <person name="Wang J."/>
            <person name="Wasserman M."/>
            <person name="Watts T."/>
            <person name="Wilson D."/>
            <person name="Wilson R.K."/>
            <person name="Wing R.A."/>
            <person name="Wolfner M.F."/>
            <person name="Wong A."/>
            <person name="Wong G.K."/>
            <person name="Wu C.I."/>
            <person name="Wu G."/>
            <person name="Yamamoto D."/>
            <person name="Yang H.P."/>
            <person name="Yang S.P."/>
            <person name="Yorke J.A."/>
            <person name="Yoshida K."/>
            <person name="Zdobnov E."/>
            <person name="Zhang P."/>
            <person name="Zhang Y."/>
            <person name="Zimin A.V."/>
            <person name="Baldwin J."/>
            <person name="Abdouelleil A."/>
            <person name="Abdulkadir J."/>
            <person name="Abebe A."/>
            <person name="Abera B."/>
            <person name="Abreu J."/>
            <person name="Acer S.C."/>
            <person name="Aftuck L."/>
            <person name="Alexander A."/>
            <person name="An P."/>
            <person name="Anderson E."/>
            <person name="Anderson S."/>
            <person name="Arachi H."/>
            <person name="Azer M."/>
            <person name="Bachantsang P."/>
            <person name="Barry A."/>
            <person name="Bayul T."/>
            <person name="Berlin A."/>
            <person name="Bessette D."/>
            <person name="Bloom T."/>
            <person name="Blye J."/>
            <person name="Boguslavskiy L."/>
            <person name="Bonnet C."/>
            <person name="Boukhgalter B."/>
            <person name="Bourzgui I."/>
            <person name="Brown A."/>
            <person name="Cahill P."/>
            <person name="Channer S."/>
            <person name="Cheshatsang Y."/>
            <person name="Chuda L."/>
            <person name="Citroen M."/>
            <person name="Collymore A."/>
            <person name="Cooke P."/>
            <person name="Costello M."/>
            <person name="D'Aco K."/>
            <person name="Daza R."/>
            <person name="De Haan G."/>
            <person name="DeGray S."/>
            <person name="DeMaso C."/>
            <person name="Dhargay N."/>
            <person name="Dooley K."/>
            <person name="Dooley E."/>
            <person name="Doricent M."/>
            <person name="Dorje P."/>
            <person name="Dorjee K."/>
            <person name="Dupes A."/>
            <person name="Elong R."/>
            <person name="Falk J."/>
            <person name="Farina A."/>
            <person name="Faro S."/>
            <person name="Ferguson D."/>
            <person name="Fisher S."/>
            <person name="Foley C.D."/>
            <person name="Franke A."/>
            <person name="Friedrich D."/>
            <person name="Gadbois L."/>
            <person name="Gearin G."/>
            <person name="Gearin C.R."/>
            <person name="Giannoukos G."/>
            <person name="Goode T."/>
            <person name="Graham J."/>
            <person name="Grandbois E."/>
            <person name="Grewal S."/>
            <person name="Gyaltsen K."/>
            <person name="Hafez N."/>
            <person name="Hagos B."/>
            <person name="Hall J."/>
            <person name="Henson C."/>
            <person name="Hollinger A."/>
            <person name="Honan T."/>
            <person name="Huard M.D."/>
            <person name="Hughes L."/>
            <person name="Hurhula B."/>
            <person name="Husby M.E."/>
            <person name="Kamat A."/>
            <person name="Kanga B."/>
            <person name="Kashin S."/>
            <person name="Khazanovich D."/>
            <person name="Kisner P."/>
            <person name="Lance K."/>
            <person name="Lara M."/>
            <person name="Lee W."/>
            <person name="Lennon N."/>
            <person name="Letendre F."/>
            <person name="LeVine R."/>
            <person name="Lipovsky A."/>
            <person name="Liu X."/>
            <person name="Liu J."/>
            <person name="Liu S."/>
            <person name="Lokyitsang T."/>
            <person name="Lokyitsang Y."/>
            <person name="Lubonja R."/>
            <person name="Lui A."/>
            <person name="MacDonald P."/>
            <person name="Magnisalis V."/>
            <person name="Maru K."/>
            <person name="Matthews C."/>
            <person name="McCusker W."/>
            <person name="McDonough S."/>
            <person name="Mehta T."/>
            <person name="Meldrim J."/>
            <person name="Meneus L."/>
            <person name="Mihai O."/>
            <person name="Mihalev A."/>
            <person name="Mihova T."/>
            <person name="Mittelman R."/>
            <person name="Mlenga V."/>
            <person name="Montmayeur A."/>
            <person name="Mulrain L."/>
            <person name="Navidi A."/>
            <person name="Naylor J."/>
            <person name="Negash T."/>
            <person name="Nguyen T."/>
            <person name="Nguyen N."/>
            <person name="Nicol R."/>
            <person name="Norbu C."/>
            <person name="Norbu N."/>
            <person name="Novod N."/>
            <person name="O'Neill B."/>
            <person name="Osman S."/>
            <person name="Markiewicz E."/>
            <person name="Oyono O.L."/>
            <person name="Patti C."/>
            <person name="Phunkhang P."/>
            <person name="Pierre F."/>
            <person name="Priest M."/>
            <person name="Raghuraman S."/>
            <person name="Rege F."/>
            <person name="Reyes R."/>
            <person name="Rise C."/>
            <person name="Rogov P."/>
            <person name="Ross K."/>
            <person name="Ryan E."/>
            <person name="Settipalli S."/>
            <person name="Shea T."/>
            <person name="Sherpa N."/>
            <person name="Shi L."/>
            <person name="Shih D."/>
            <person name="Sparrow T."/>
            <person name="Spaulding J."/>
            <person name="Stalker J."/>
            <person name="Stange-Thomann N."/>
            <person name="Stavropoulos S."/>
            <person name="Stone C."/>
            <person name="Strader C."/>
            <person name="Tesfaye S."/>
            <person name="Thomson T."/>
            <person name="Thoulutsang Y."/>
            <person name="Thoulutsang D."/>
            <person name="Topham K."/>
            <person name="Topping I."/>
            <person name="Tsamla T."/>
            <person name="Vassiliev H."/>
            <person name="Vo A."/>
            <person name="Wangchuk T."/>
            <person name="Wangdi T."/>
            <person name="Weiand M."/>
            <person name="Wilkinson J."/>
            <person name="Wilson A."/>
            <person name="Yadav S."/>
            <person name="Young G."/>
            <person name="Yu Q."/>
            <person name="Zembek L."/>
            <person name="Zhong D."/>
            <person name="Zimmer A."/>
            <person name="Zwirko Z."/>
            <person name="Jaffe D.B."/>
            <person name="Alvarez P."/>
            <person name="Brockman W."/>
            <person name="Butler J."/>
            <person name="Chin C."/>
            <person name="Gnerre S."/>
            <person name="Grabherr M."/>
            <person name="Kleber M."/>
            <person name="Mauceli E."/>
            <person name="MacCallum I."/>
        </authorList>
    </citation>
    <scope>NUCLEOTIDE SEQUENCE [LARGE SCALE GENOMIC DNA]</scope>
    <source>
        <strain evidence="3">Tucson 14030-0811.24</strain>
    </source>
</reference>
<dbReference type="InterPro" id="IPR027896">
    <property type="entry name" value="UQCC3"/>
</dbReference>
<evidence type="ECO:0000256" key="1">
    <source>
        <dbReference type="SAM" id="SignalP"/>
    </source>
</evidence>
<keyword evidence="1" id="KW-0732">Signal</keyword>
<dbReference type="PhylomeDB" id="B4MVU3"/>
<keyword evidence="3" id="KW-1185">Reference proteome</keyword>
<proteinExistence type="predicted"/>
<dbReference type="KEGG" id="dwi:6642391"/>
<protein>
    <submittedName>
        <fullName evidence="2">Uncharacterized protein</fullName>
    </submittedName>
</protein>
<dbReference type="OMA" id="MVLTEPN"/>
<dbReference type="eggNOG" id="ENOG502TCVP">
    <property type="taxonomic scope" value="Eukaryota"/>
</dbReference>
<dbReference type="OrthoDB" id="6774808at2759"/>
<dbReference type="EMBL" id="CH963857">
    <property type="protein sequence ID" value="EDW75813.1"/>
    <property type="molecule type" value="Genomic_DNA"/>
</dbReference>
<dbReference type="GO" id="GO:0034551">
    <property type="term" value="P:mitochondrial respiratory chain complex III assembly"/>
    <property type="evidence" value="ECO:0007669"/>
    <property type="project" value="InterPro"/>
</dbReference>
<dbReference type="STRING" id="7260.B4MVU3"/>
<sequence>MFSNPYVKSLLWLVSFGGLGYGLMQLTEPNAEKIERIKASTSRAALNAEEQKKALFMKKIQEAALNSAPMYRPTSTTLGDKKDS</sequence>
<dbReference type="Proteomes" id="UP000007798">
    <property type="component" value="Unassembled WGS sequence"/>
</dbReference>
<gene>
    <name evidence="2" type="primary">Dwil\GK19041</name>
    <name evidence="2" type="ORF">Dwil_GK19041</name>
</gene>
<feature type="signal peptide" evidence="1">
    <location>
        <begin position="1"/>
        <end position="22"/>
    </location>
</feature>
<dbReference type="GO" id="GO:0005739">
    <property type="term" value="C:mitochondrion"/>
    <property type="evidence" value="ECO:0007669"/>
    <property type="project" value="GOC"/>
</dbReference>
<accession>B4MVU3</accession>
<feature type="chain" id="PRO_5002818732" evidence="1">
    <location>
        <begin position="23"/>
        <end position="84"/>
    </location>
</feature>
<dbReference type="HOGENOM" id="CLU_2560757_0_0_1"/>